<dbReference type="InterPro" id="IPR002528">
    <property type="entry name" value="MATE_fam"/>
</dbReference>
<feature type="transmembrane region" description="Helical" evidence="13">
    <location>
        <begin position="166"/>
        <end position="188"/>
    </location>
</feature>
<evidence type="ECO:0000313" key="15">
    <source>
        <dbReference type="Proteomes" id="UP000184241"/>
    </source>
</evidence>
<dbReference type="Pfam" id="PF01554">
    <property type="entry name" value="MatE"/>
    <property type="match status" value="2"/>
</dbReference>
<evidence type="ECO:0000256" key="12">
    <source>
        <dbReference type="ARBA" id="ARBA00031636"/>
    </source>
</evidence>
<dbReference type="Proteomes" id="UP000184241">
    <property type="component" value="Unassembled WGS sequence"/>
</dbReference>
<organism evidence="14 15">
    <name type="scientific">Clostridium intestinale DSM 6191</name>
    <dbReference type="NCBI Taxonomy" id="1121320"/>
    <lineage>
        <taxon>Bacteria</taxon>
        <taxon>Bacillati</taxon>
        <taxon>Bacillota</taxon>
        <taxon>Clostridia</taxon>
        <taxon>Eubacteriales</taxon>
        <taxon>Clostridiaceae</taxon>
        <taxon>Clostridium</taxon>
    </lineage>
</organism>
<evidence type="ECO:0000256" key="3">
    <source>
        <dbReference type="ARBA" id="ARBA00010199"/>
    </source>
</evidence>
<dbReference type="PIRSF" id="PIRSF006603">
    <property type="entry name" value="DinF"/>
    <property type="match status" value="1"/>
</dbReference>
<dbReference type="GO" id="GO:0042910">
    <property type="term" value="F:xenobiotic transmembrane transporter activity"/>
    <property type="evidence" value="ECO:0007669"/>
    <property type="project" value="InterPro"/>
</dbReference>
<evidence type="ECO:0000256" key="1">
    <source>
        <dbReference type="ARBA" id="ARBA00003408"/>
    </source>
</evidence>
<accession>A0A1M5YYG9</accession>
<dbReference type="InterPro" id="IPR050222">
    <property type="entry name" value="MATE_MdtK"/>
</dbReference>
<keyword evidence="5" id="KW-0813">Transport</keyword>
<keyword evidence="8 13" id="KW-0812">Transmembrane</keyword>
<feature type="transmembrane region" description="Helical" evidence="13">
    <location>
        <begin position="251"/>
        <end position="269"/>
    </location>
</feature>
<keyword evidence="7" id="KW-1003">Cell membrane</keyword>
<dbReference type="GO" id="GO:0006811">
    <property type="term" value="P:monoatomic ion transport"/>
    <property type="evidence" value="ECO:0007669"/>
    <property type="project" value="UniProtKB-KW"/>
</dbReference>
<keyword evidence="9 13" id="KW-1133">Transmembrane helix</keyword>
<evidence type="ECO:0000256" key="8">
    <source>
        <dbReference type="ARBA" id="ARBA00022692"/>
    </source>
</evidence>
<feature type="transmembrane region" description="Helical" evidence="13">
    <location>
        <begin position="58"/>
        <end position="79"/>
    </location>
</feature>
<sequence>MRINISRLFSDKEFYKKLFILAIPMIIQNFIVSSINMLDTVMVGALGESEIAAVGIANQYFFLYNLIIIGITTGFSIFISQYWGSKNIKDIKKSIGLEFLSVMVVGLIFTLSALITPGLILRIFTKDITVIGFSEGYLRIVVLSYVITGVTILFTGALKSIGNSKVPMVVSAMALLINGILNYILIFGKIGFPYMGVRGAALATLIARLAEMIIIIYFSFKHTSPLRGKIKEFLDFDFSFTKKVYKSVTPVILNDGIWALGIVLYTVAYGKVGTKAIASVQISNTIQNLFMIFCIGIASSSLVMIGHEIGKKKREKAIEYAKKFSILSFIIGGILGVLLIIFSPVILELFNVSSEVRNSTRNILIIYGAIFPIRSLGIVLIAGIFRGSGDAKFALKAEAFAMWAVALPLSFIGAIVFNFTVEMVALMVIIEDIIKCLLCVIHLKGGKWMHDLVNLKEAS</sequence>
<dbReference type="GO" id="GO:0005886">
    <property type="term" value="C:plasma membrane"/>
    <property type="evidence" value="ECO:0007669"/>
    <property type="project" value="UniProtKB-SubCell"/>
</dbReference>
<feature type="transmembrane region" description="Helical" evidence="13">
    <location>
        <begin position="289"/>
        <end position="306"/>
    </location>
</feature>
<keyword evidence="6" id="KW-0050">Antiport</keyword>
<feature type="transmembrane region" description="Helical" evidence="13">
    <location>
        <begin position="136"/>
        <end position="154"/>
    </location>
</feature>
<dbReference type="RefSeq" id="WP_073019668.1">
    <property type="nucleotide sequence ID" value="NZ_FQXU01000007.1"/>
</dbReference>
<comment type="similarity">
    <text evidence="3">Belongs to the multi antimicrobial extrusion (MATE) (TC 2.A.66.1) family.</text>
</comment>
<dbReference type="CDD" id="cd13134">
    <property type="entry name" value="MATE_like_8"/>
    <property type="match status" value="1"/>
</dbReference>
<dbReference type="EMBL" id="FQXU01000007">
    <property type="protein sequence ID" value="SHI17061.1"/>
    <property type="molecule type" value="Genomic_DNA"/>
</dbReference>
<feature type="transmembrane region" description="Helical" evidence="13">
    <location>
        <begin position="200"/>
        <end position="220"/>
    </location>
</feature>
<dbReference type="PANTHER" id="PTHR43298">
    <property type="entry name" value="MULTIDRUG RESISTANCE PROTEIN NORM-RELATED"/>
    <property type="match status" value="1"/>
</dbReference>
<dbReference type="AlphaFoldDB" id="A0A1M5YYG9"/>
<dbReference type="InterPro" id="IPR048279">
    <property type="entry name" value="MdtK-like"/>
</dbReference>
<evidence type="ECO:0000256" key="9">
    <source>
        <dbReference type="ARBA" id="ARBA00022989"/>
    </source>
</evidence>
<evidence type="ECO:0000256" key="10">
    <source>
        <dbReference type="ARBA" id="ARBA00023065"/>
    </source>
</evidence>
<feature type="transmembrane region" description="Helical" evidence="13">
    <location>
        <begin position="326"/>
        <end position="347"/>
    </location>
</feature>
<feature type="transmembrane region" description="Helical" evidence="13">
    <location>
        <begin position="18"/>
        <end position="38"/>
    </location>
</feature>
<comment type="function">
    <text evidence="1">Multidrug efflux pump.</text>
</comment>
<dbReference type="PANTHER" id="PTHR43298:SF2">
    <property type="entry name" value="FMN_FAD EXPORTER YEEO-RELATED"/>
    <property type="match status" value="1"/>
</dbReference>
<evidence type="ECO:0000256" key="4">
    <source>
        <dbReference type="ARBA" id="ARBA00020268"/>
    </source>
</evidence>
<evidence type="ECO:0000256" key="7">
    <source>
        <dbReference type="ARBA" id="ARBA00022475"/>
    </source>
</evidence>
<evidence type="ECO:0000313" key="14">
    <source>
        <dbReference type="EMBL" id="SHI17061.1"/>
    </source>
</evidence>
<proteinExistence type="inferred from homology"/>
<evidence type="ECO:0000256" key="5">
    <source>
        <dbReference type="ARBA" id="ARBA00022448"/>
    </source>
</evidence>
<feature type="transmembrane region" description="Helical" evidence="13">
    <location>
        <begin position="363"/>
        <end position="385"/>
    </location>
</feature>
<evidence type="ECO:0000256" key="11">
    <source>
        <dbReference type="ARBA" id="ARBA00023136"/>
    </source>
</evidence>
<reference evidence="14 15" key="1">
    <citation type="submission" date="2016-11" db="EMBL/GenBank/DDBJ databases">
        <authorList>
            <person name="Jaros S."/>
            <person name="Januszkiewicz K."/>
            <person name="Wedrychowicz H."/>
        </authorList>
    </citation>
    <scope>NUCLEOTIDE SEQUENCE [LARGE SCALE GENOMIC DNA]</scope>
    <source>
        <strain evidence="14 15">DSM 6191</strain>
    </source>
</reference>
<name>A0A1M5YYG9_9CLOT</name>
<evidence type="ECO:0000256" key="2">
    <source>
        <dbReference type="ARBA" id="ARBA00004651"/>
    </source>
</evidence>
<keyword evidence="10" id="KW-0406">Ion transport</keyword>
<evidence type="ECO:0000256" key="13">
    <source>
        <dbReference type="SAM" id="Phobius"/>
    </source>
</evidence>
<comment type="subcellular location">
    <subcellularLocation>
        <location evidence="2">Cell membrane</location>
        <topology evidence="2">Multi-pass membrane protein</topology>
    </subcellularLocation>
</comment>
<evidence type="ECO:0000256" key="6">
    <source>
        <dbReference type="ARBA" id="ARBA00022449"/>
    </source>
</evidence>
<gene>
    <name evidence="14" type="ORF">SAMN02745941_02342</name>
</gene>
<feature type="transmembrane region" description="Helical" evidence="13">
    <location>
        <begin position="397"/>
        <end position="417"/>
    </location>
</feature>
<feature type="transmembrane region" description="Helical" evidence="13">
    <location>
        <begin position="99"/>
        <end position="124"/>
    </location>
</feature>
<dbReference type="NCBIfam" id="TIGR00797">
    <property type="entry name" value="matE"/>
    <property type="match status" value="1"/>
</dbReference>
<keyword evidence="11 13" id="KW-0472">Membrane</keyword>
<dbReference type="GO" id="GO:0015297">
    <property type="term" value="F:antiporter activity"/>
    <property type="evidence" value="ECO:0007669"/>
    <property type="project" value="UniProtKB-KW"/>
</dbReference>
<protein>
    <recommendedName>
        <fullName evidence="4">Probable multidrug resistance protein NorM</fullName>
    </recommendedName>
    <alternativeName>
        <fullName evidence="12">Multidrug-efflux transporter</fullName>
    </alternativeName>
</protein>